<protein>
    <submittedName>
        <fullName evidence="2">Uncharacterized protein</fullName>
    </submittedName>
</protein>
<evidence type="ECO:0000256" key="1">
    <source>
        <dbReference type="SAM" id="MobiDB-lite"/>
    </source>
</evidence>
<organism evidence="2 3">
    <name type="scientific">Penicillium chermesinum</name>
    <dbReference type="NCBI Taxonomy" id="63820"/>
    <lineage>
        <taxon>Eukaryota</taxon>
        <taxon>Fungi</taxon>
        <taxon>Dikarya</taxon>
        <taxon>Ascomycota</taxon>
        <taxon>Pezizomycotina</taxon>
        <taxon>Eurotiomycetes</taxon>
        <taxon>Eurotiomycetidae</taxon>
        <taxon>Eurotiales</taxon>
        <taxon>Aspergillaceae</taxon>
        <taxon>Penicillium</taxon>
    </lineage>
</organism>
<feature type="compositionally biased region" description="Low complexity" evidence="1">
    <location>
        <begin position="72"/>
        <end position="83"/>
    </location>
</feature>
<dbReference type="EMBL" id="JAPQKS010000007">
    <property type="protein sequence ID" value="KAJ5220094.1"/>
    <property type="molecule type" value="Genomic_DNA"/>
</dbReference>
<dbReference type="RefSeq" id="XP_058326924.1">
    <property type="nucleotide sequence ID" value="XM_058478594.1"/>
</dbReference>
<reference evidence="2" key="1">
    <citation type="submission" date="2022-11" db="EMBL/GenBank/DDBJ databases">
        <authorList>
            <person name="Petersen C."/>
        </authorList>
    </citation>
    <scope>NUCLEOTIDE SEQUENCE</scope>
    <source>
        <strain evidence="2">IBT 19713</strain>
    </source>
</reference>
<gene>
    <name evidence="2" type="ORF">N7468_009298</name>
</gene>
<comment type="caution">
    <text evidence="2">The sequence shown here is derived from an EMBL/GenBank/DDBJ whole genome shotgun (WGS) entry which is preliminary data.</text>
</comment>
<evidence type="ECO:0000313" key="2">
    <source>
        <dbReference type="EMBL" id="KAJ5220094.1"/>
    </source>
</evidence>
<dbReference type="AlphaFoldDB" id="A0A9W9NHF7"/>
<reference evidence="2" key="2">
    <citation type="journal article" date="2023" name="IMA Fungus">
        <title>Comparative genomic study of the Penicillium genus elucidates a diverse pangenome and 15 lateral gene transfer events.</title>
        <authorList>
            <person name="Petersen C."/>
            <person name="Sorensen T."/>
            <person name="Nielsen M.R."/>
            <person name="Sondergaard T.E."/>
            <person name="Sorensen J.L."/>
            <person name="Fitzpatrick D.A."/>
            <person name="Frisvad J.C."/>
            <person name="Nielsen K.L."/>
        </authorList>
    </citation>
    <scope>NUCLEOTIDE SEQUENCE</scope>
    <source>
        <strain evidence="2">IBT 19713</strain>
    </source>
</reference>
<dbReference type="Proteomes" id="UP001150941">
    <property type="component" value="Unassembled WGS sequence"/>
</dbReference>
<dbReference type="GeneID" id="83205897"/>
<evidence type="ECO:0000313" key="3">
    <source>
        <dbReference type="Proteomes" id="UP001150941"/>
    </source>
</evidence>
<sequence length="83" mass="8521">MSDTEYSSNITPAPALDLASLGAWSENALPGHLPDGSGTANAFLDIEPQPETLYGSNGGALEAMQNGPAPWSSEEANKSNSNS</sequence>
<proteinExistence type="predicted"/>
<name>A0A9W9NHF7_9EURO</name>
<feature type="region of interest" description="Disordered" evidence="1">
    <location>
        <begin position="49"/>
        <end position="83"/>
    </location>
</feature>
<accession>A0A9W9NHF7</accession>
<keyword evidence="3" id="KW-1185">Reference proteome</keyword>